<sequence>MRIAVISDVHGNRLALEAVEASIAMVGVDATINLGDLFAGPLDPVGTADLLIERNYPTVIGNHDRYIANDQPVSKRPVDKFVSERLRPVHLDYLRSLPATRDIEGEVFLCHGTPTSDEEPWLDAWWTDRTVTMPGEASVTAKADGLDFPVLLCGHTHVSRIVRLRDGRLVVNPGSVGLQFNYGAPDARYAVLERHGGQWSASIRAVPYDFEAAAQQVIGNGFPHWAEAIRTGWASAIGLF</sequence>
<dbReference type="InterPro" id="IPR011152">
    <property type="entry name" value="Pesterase_MJ0912"/>
</dbReference>
<dbReference type="InterPro" id="IPR050126">
    <property type="entry name" value="Ap4A_hydrolase"/>
</dbReference>
<dbReference type="SUPFAM" id="SSF56300">
    <property type="entry name" value="Metallo-dependent phosphatases"/>
    <property type="match status" value="1"/>
</dbReference>
<dbReference type="PANTHER" id="PTHR42850:SF2">
    <property type="entry name" value="BLL5683 PROTEIN"/>
    <property type="match status" value="1"/>
</dbReference>
<dbReference type="RefSeq" id="WP_069910530.1">
    <property type="nucleotide sequence ID" value="NZ_LAJE02000221.1"/>
</dbReference>
<proteinExistence type="inferred from homology"/>
<evidence type="ECO:0000313" key="4">
    <source>
        <dbReference type="Proteomes" id="UP000095463"/>
    </source>
</evidence>
<dbReference type="InterPro" id="IPR024654">
    <property type="entry name" value="Calcineurin-like_PHP_lpxH"/>
</dbReference>
<comment type="caution">
    <text evidence="3">The sequence shown here is derived from an EMBL/GenBank/DDBJ whole genome shotgun (WGS) entry which is preliminary data.</text>
</comment>
<dbReference type="PANTHER" id="PTHR42850">
    <property type="entry name" value="METALLOPHOSPHOESTERASE"/>
    <property type="match status" value="1"/>
</dbReference>
<dbReference type="AlphaFoldDB" id="A0A1E5XNR7"/>
<dbReference type="EMBL" id="LAJE02000221">
    <property type="protein sequence ID" value="OEO30247.1"/>
    <property type="molecule type" value="Genomic_DNA"/>
</dbReference>
<dbReference type="CDD" id="cd00838">
    <property type="entry name" value="MPP_superfamily"/>
    <property type="match status" value="1"/>
</dbReference>
<protein>
    <recommendedName>
        <fullName evidence="2">Calcineurin-like phosphoesterase domain-containing protein</fullName>
    </recommendedName>
</protein>
<comment type="similarity">
    <text evidence="1">Belongs to the metallophosphoesterase superfamily. YfcE family.</text>
</comment>
<organism evidence="3 4">
    <name type="scientific">Devosia insulae DS-56</name>
    <dbReference type="NCBI Taxonomy" id="1116389"/>
    <lineage>
        <taxon>Bacteria</taxon>
        <taxon>Pseudomonadati</taxon>
        <taxon>Pseudomonadota</taxon>
        <taxon>Alphaproteobacteria</taxon>
        <taxon>Hyphomicrobiales</taxon>
        <taxon>Devosiaceae</taxon>
        <taxon>Devosia</taxon>
    </lineage>
</organism>
<dbReference type="PIRSF" id="PIRSF000883">
    <property type="entry name" value="Pesterase_MJ0912"/>
    <property type="match status" value="1"/>
</dbReference>
<dbReference type="Proteomes" id="UP000095463">
    <property type="component" value="Unassembled WGS sequence"/>
</dbReference>
<gene>
    <name evidence="3" type="ORF">VW23_022295</name>
</gene>
<feature type="domain" description="Calcineurin-like phosphoesterase" evidence="2">
    <location>
        <begin position="1"/>
        <end position="193"/>
    </location>
</feature>
<dbReference type="Pfam" id="PF12850">
    <property type="entry name" value="Metallophos_2"/>
    <property type="match status" value="1"/>
</dbReference>
<keyword evidence="4" id="KW-1185">Reference proteome</keyword>
<dbReference type="OrthoDB" id="9813918at2"/>
<dbReference type="GO" id="GO:0005737">
    <property type="term" value="C:cytoplasm"/>
    <property type="evidence" value="ECO:0007669"/>
    <property type="project" value="TreeGrafter"/>
</dbReference>
<dbReference type="Gene3D" id="3.60.21.10">
    <property type="match status" value="1"/>
</dbReference>
<dbReference type="GO" id="GO:0016791">
    <property type="term" value="F:phosphatase activity"/>
    <property type="evidence" value="ECO:0007669"/>
    <property type="project" value="TreeGrafter"/>
</dbReference>
<name>A0A1E5XNR7_9HYPH</name>
<evidence type="ECO:0000259" key="2">
    <source>
        <dbReference type="Pfam" id="PF12850"/>
    </source>
</evidence>
<dbReference type="InterPro" id="IPR029052">
    <property type="entry name" value="Metallo-depent_PP-like"/>
</dbReference>
<evidence type="ECO:0000256" key="1">
    <source>
        <dbReference type="ARBA" id="ARBA00008950"/>
    </source>
</evidence>
<reference evidence="3 4" key="1">
    <citation type="journal article" date="2015" name="Genome Announc.">
        <title>Genome Assemblies of Three Soil-Associated Devosia species: D. insulae, D. limi, and D. soli.</title>
        <authorList>
            <person name="Hassan Y.I."/>
            <person name="Lepp D."/>
            <person name="Zhou T."/>
        </authorList>
    </citation>
    <scope>NUCLEOTIDE SEQUENCE [LARGE SCALE GENOMIC DNA]</scope>
    <source>
        <strain evidence="3 4">DS-56</strain>
    </source>
</reference>
<evidence type="ECO:0000313" key="3">
    <source>
        <dbReference type="EMBL" id="OEO30247.1"/>
    </source>
</evidence>
<accession>A0A1E5XNR7</accession>